<dbReference type="PANTHER" id="PTHR42077:SF1">
    <property type="entry name" value="YALI0F30239P"/>
    <property type="match status" value="1"/>
</dbReference>
<keyword evidence="2" id="KW-1133">Transmembrane helix</keyword>
<accession>W2S101</accession>
<dbReference type="eggNOG" id="ENOG502SSTB">
    <property type="taxonomic scope" value="Eukaryota"/>
</dbReference>
<feature type="region of interest" description="Disordered" evidence="1">
    <location>
        <begin position="93"/>
        <end position="136"/>
    </location>
</feature>
<dbReference type="AlphaFoldDB" id="W2S101"/>
<organism evidence="3 4">
    <name type="scientific">Cyphellophora europaea (strain CBS 101466)</name>
    <name type="common">Phialophora europaea</name>
    <dbReference type="NCBI Taxonomy" id="1220924"/>
    <lineage>
        <taxon>Eukaryota</taxon>
        <taxon>Fungi</taxon>
        <taxon>Dikarya</taxon>
        <taxon>Ascomycota</taxon>
        <taxon>Pezizomycotina</taxon>
        <taxon>Eurotiomycetes</taxon>
        <taxon>Chaetothyriomycetidae</taxon>
        <taxon>Chaetothyriales</taxon>
        <taxon>Cyphellophoraceae</taxon>
        <taxon>Cyphellophora</taxon>
    </lineage>
</organism>
<gene>
    <name evidence="3" type="ORF">HMPREF1541_01506</name>
</gene>
<keyword evidence="2" id="KW-0812">Transmembrane</keyword>
<dbReference type="GeneID" id="19968845"/>
<feature type="transmembrane region" description="Helical" evidence="2">
    <location>
        <begin position="6"/>
        <end position="30"/>
    </location>
</feature>
<reference evidence="3 4" key="1">
    <citation type="submission" date="2013-03" db="EMBL/GenBank/DDBJ databases">
        <title>The Genome Sequence of Phialophora europaea CBS 101466.</title>
        <authorList>
            <consortium name="The Broad Institute Genomics Platform"/>
            <person name="Cuomo C."/>
            <person name="de Hoog S."/>
            <person name="Gorbushina A."/>
            <person name="Walker B."/>
            <person name="Young S.K."/>
            <person name="Zeng Q."/>
            <person name="Gargeya S."/>
            <person name="Fitzgerald M."/>
            <person name="Haas B."/>
            <person name="Abouelleil A."/>
            <person name="Allen A.W."/>
            <person name="Alvarado L."/>
            <person name="Arachchi H.M."/>
            <person name="Berlin A.M."/>
            <person name="Chapman S.B."/>
            <person name="Gainer-Dewar J."/>
            <person name="Goldberg J."/>
            <person name="Griggs A."/>
            <person name="Gujja S."/>
            <person name="Hansen M."/>
            <person name="Howarth C."/>
            <person name="Imamovic A."/>
            <person name="Ireland A."/>
            <person name="Larimer J."/>
            <person name="McCowan C."/>
            <person name="Murphy C."/>
            <person name="Pearson M."/>
            <person name="Poon T.W."/>
            <person name="Priest M."/>
            <person name="Roberts A."/>
            <person name="Saif S."/>
            <person name="Shea T."/>
            <person name="Sisk P."/>
            <person name="Sykes S."/>
            <person name="Wortman J."/>
            <person name="Nusbaum C."/>
            <person name="Birren B."/>
        </authorList>
    </citation>
    <scope>NUCLEOTIDE SEQUENCE [LARGE SCALE GENOMIC DNA]</scope>
    <source>
        <strain evidence="3 4">CBS 101466</strain>
    </source>
</reference>
<evidence type="ECO:0000313" key="3">
    <source>
        <dbReference type="EMBL" id="ETN42352.1"/>
    </source>
</evidence>
<proteinExistence type="predicted"/>
<dbReference type="OrthoDB" id="4083871at2759"/>
<keyword evidence="4" id="KW-1185">Reference proteome</keyword>
<dbReference type="InParanoid" id="W2S101"/>
<protein>
    <submittedName>
        <fullName evidence="3">Uncharacterized protein</fullName>
    </submittedName>
</protein>
<dbReference type="PANTHER" id="PTHR42077">
    <property type="entry name" value="YALI0F30239P"/>
    <property type="match status" value="1"/>
</dbReference>
<dbReference type="Proteomes" id="UP000030752">
    <property type="component" value="Unassembled WGS sequence"/>
</dbReference>
<dbReference type="HOGENOM" id="CLU_150197_0_0_1"/>
<dbReference type="EMBL" id="KB822718">
    <property type="protein sequence ID" value="ETN42352.1"/>
    <property type="molecule type" value="Genomic_DNA"/>
</dbReference>
<evidence type="ECO:0000256" key="1">
    <source>
        <dbReference type="SAM" id="MobiDB-lite"/>
    </source>
</evidence>
<dbReference type="RefSeq" id="XP_008714088.1">
    <property type="nucleotide sequence ID" value="XM_008715866.1"/>
</dbReference>
<dbReference type="VEuPathDB" id="FungiDB:HMPREF1541_01506"/>
<feature type="compositionally biased region" description="Low complexity" evidence="1">
    <location>
        <begin position="116"/>
        <end position="136"/>
    </location>
</feature>
<keyword evidence="2" id="KW-0472">Membrane</keyword>
<evidence type="ECO:0000256" key="2">
    <source>
        <dbReference type="SAM" id="Phobius"/>
    </source>
</evidence>
<sequence length="136" mass="14711">MAKGNILSLILLFLFVGVMCAVGFVVYSIATDVGHNTRKKMEKRNISFTKDGMKVGVKEKTAEQQTDDAQGLLVKVWNNSYFPAYKSRLGWMDGSNSNPGSPAGTPGADKRKPYARSSSSQTSVPRSSSSQNVSKA</sequence>
<evidence type="ECO:0000313" key="4">
    <source>
        <dbReference type="Proteomes" id="UP000030752"/>
    </source>
</evidence>
<name>W2S101_CYPE1</name>